<dbReference type="Proteomes" id="UP000193083">
    <property type="component" value="Unassembled WGS sequence"/>
</dbReference>
<evidence type="ECO:0000313" key="2">
    <source>
        <dbReference type="Proteomes" id="UP000193083"/>
    </source>
</evidence>
<gene>
    <name evidence="1" type="ORF">SAMN02982922_2708</name>
</gene>
<dbReference type="RefSeq" id="WP_085464619.1">
    <property type="nucleotide sequence ID" value="NZ_FXBL01000004.1"/>
</dbReference>
<reference evidence="1 2" key="1">
    <citation type="submission" date="2017-04" db="EMBL/GenBank/DDBJ databases">
        <authorList>
            <person name="Afonso C.L."/>
            <person name="Miller P.J."/>
            <person name="Scott M.A."/>
            <person name="Spackman E."/>
            <person name="Goraichik I."/>
            <person name="Dimitrov K.M."/>
            <person name="Suarez D.L."/>
            <person name="Swayne D.E."/>
        </authorList>
    </citation>
    <scope>NUCLEOTIDE SEQUENCE [LARGE SCALE GENOMIC DNA]</scope>
    <source>
        <strain evidence="1 2">B5P</strain>
    </source>
</reference>
<accession>A0A1X7NWD2</accession>
<organism evidence="1 2">
    <name type="scientific">Mesorhizobium australicum</name>
    <dbReference type="NCBI Taxonomy" id="536018"/>
    <lineage>
        <taxon>Bacteria</taxon>
        <taxon>Pseudomonadati</taxon>
        <taxon>Pseudomonadota</taxon>
        <taxon>Alphaproteobacteria</taxon>
        <taxon>Hyphomicrobiales</taxon>
        <taxon>Phyllobacteriaceae</taxon>
        <taxon>Mesorhizobium</taxon>
    </lineage>
</organism>
<dbReference type="EMBL" id="FXBL01000004">
    <property type="protein sequence ID" value="SMH42190.1"/>
    <property type="molecule type" value="Genomic_DNA"/>
</dbReference>
<keyword evidence="2" id="KW-1185">Reference proteome</keyword>
<sequence length="267" mass="29428">MSEINRAIGARPTLEWVAVEAIDVDQNYQRPLKNALVEKILRRFSWSKFGAVVLSRKGDGRFMVVEGQHRWKAAQLHPDVTEVPAIVVDHVDLKEEAESFLAINRDRMAVTSVEQYWAGLTAGDDDAIAVSKVLQSAGCDVVPENGHYRPNLTNSITAIRRCLQNYGHGATRRALLIIRAAWPDEPKALRGTLITALARIIRANDKTIAEPDMTAALRPQSIAKLTAHAEAFRKLSGGSAETALAKALVEIYNKGKRTNTIMIGEAR</sequence>
<dbReference type="InterPro" id="IPR036086">
    <property type="entry name" value="ParB/Sulfiredoxin_sf"/>
</dbReference>
<name>A0A1X7NWD2_9HYPH</name>
<evidence type="ECO:0000313" key="1">
    <source>
        <dbReference type="EMBL" id="SMH42190.1"/>
    </source>
</evidence>
<dbReference type="InterPro" id="IPR046681">
    <property type="entry name" value="DUF6551"/>
</dbReference>
<dbReference type="CDD" id="cd16387">
    <property type="entry name" value="ParB_N_Srx"/>
    <property type="match status" value="1"/>
</dbReference>
<dbReference type="OrthoDB" id="4545778at2"/>
<dbReference type="SUPFAM" id="SSF110849">
    <property type="entry name" value="ParB/Sulfiredoxin"/>
    <property type="match status" value="1"/>
</dbReference>
<dbReference type="Gene3D" id="3.90.1530.10">
    <property type="entry name" value="Conserved hypothetical protein from pyrococcus furiosus pfu- 392566-001, ParB domain"/>
    <property type="match status" value="1"/>
</dbReference>
<protein>
    <submittedName>
        <fullName evidence="1">ParB-like nuclease domain-containing protein</fullName>
    </submittedName>
</protein>
<dbReference type="Pfam" id="PF20188">
    <property type="entry name" value="DUF6551"/>
    <property type="match status" value="1"/>
</dbReference>
<proteinExistence type="predicted"/>
<dbReference type="AlphaFoldDB" id="A0A1X7NWD2"/>